<dbReference type="STRING" id="498292.SAMN05660845_2426"/>
<accession>A0A1I0ZTG4</accession>
<dbReference type="RefSeq" id="WP_091477544.1">
    <property type="nucleotide sequence ID" value="NZ_FOJT01000006.1"/>
</dbReference>
<reference evidence="3" key="1">
    <citation type="submission" date="2016-10" db="EMBL/GenBank/DDBJ databases">
        <authorList>
            <person name="Varghese N."/>
            <person name="Submissions S."/>
        </authorList>
    </citation>
    <scope>NUCLEOTIDE SEQUENCE [LARGE SCALE GENOMIC DNA]</scope>
    <source>
        <strain evidence="3">DSM 21789</strain>
    </source>
</reference>
<gene>
    <name evidence="2" type="ORF">SAMN05660845_2426</name>
</gene>
<dbReference type="AlphaFoldDB" id="A0A1I0ZTG4"/>
<organism evidence="2 3">
    <name type="scientific">Flavobacterium swingsii</name>
    <dbReference type="NCBI Taxonomy" id="498292"/>
    <lineage>
        <taxon>Bacteria</taxon>
        <taxon>Pseudomonadati</taxon>
        <taxon>Bacteroidota</taxon>
        <taxon>Flavobacteriia</taxon>
        <taxon>Flavobacteriales</taxon>
        <taxon>Flavobacteriaceae</taxon>
        <taxon>Flavobacterium</taxon>
    </lineage>
</organism>
<keyword evidence="1" id="KW-1133">Transmembrane helix</keyword>
<keyword evidence="1" id="KW-0812">Transmembrane</keyword>
<proteinExistence type="predicted"/>
<dbReference type="Proteomes" id="UP000199604">
    <property type="component" value="Unassembled WGS sequence"/>
</dbReference>
<keyword evidence="3" id="KW-1185">Reference proteome</keyword>
<dbReference type="OrthoDB" id="1374862at2"/>
<keyword evidence="1" id="KW-0472">Membrane</keyword>
<evidence type="ECO:0000313" key="3">
    <source>
        <dbReference type="Proteomes" id="UP000199604"/>
    </source>
</evidence>
<evidence type="ECO:0000256" key="1">
    <source>
        <dbReference type="SAM" id="Phobius"/>
    </source>
</evidence>
<dbReference type="EMBL" id="FOJT01000006">
    <property type="protein sequence ID" value="SFB28955.1"/>
    <property type="molecule type" value="Genomic_DNA"/>
</dbReference>
<sequence length="88" mass="10074">MEQEKWINSVMNSTDGITQVKPDVLLFSKIENKIKRQNVVSNKWIWIAAASFAILFSLNFKVIFSGPNKSNTDTEMLVASIYKSNQLY</sequence>
<feature type="transmembrane region" description="Helical" evidence="1">
    <location>
        <begin position="44"/>
        <end position="64"/>
    </location>
</feature>
<protein>
    <submittedName>
        <fullName evidence="2">Uncharacterized protein</fullName>
    </submittedName>
</protein>
<name>A0A1I0ZTG4_9FLAO</name>
<evidence type="ECO:0000313" key="2">
    <source>
        <dbReference type="EMBL" id="SFB28955.1"/>
    </source>
</evidence>